<comment type="subcellular location">
    <subcellularLocation>
        <location evidence="1">Cell membrane</location>
        <topology evidence="1">Multi-pass membrane protein</topology>
    </subcellularLocation>
</comment>
<feature type="transmembrane region" description="Helical" evidence="8">
    <location>
        <begin position="390"/>
        <end position="410"/>
    </location>
</feature>
<keyword evidence="4" id="KW-0808">Transferase</keyword>
<dbReference type="AlphaFoldDB" id="A0A1W1W3Z4"/>
<evidence type="ECO:0000256" key="6">
    <source>
        <dbReference type="ARBA" id="ARBA00022989"/>
    </source>
</evidence>
<dbReference type="GO" id="GO:0005886">
    <property type="term" value="C:plasma membrane"/>
    <property type="evidence" value="ECO:0007669"/>
    <property type="project" value="UniProtKB-SubCell"/>
</dbReference>
<keyword evidence="10" id="KW-1185">Reference proteome</keyword>
<evidence type="ECO:0000256" key="8">
    <source>
        <dbReference type="SAM" id="Phobius"/>
    </source>
</evidence>
<dbReference type="PANTHER" id="PTHR33908">
    <property type="entry name" value="MANNOSYLTRANSFERASE YKCB-RELATED"/>
    <property type="match status" value="1"/>
</dbReference>
<evidence type="ECO:0000313" key="10">
    <source>
        <dbReference type="Proteomes" id="UP000192266"/>
    </source>
</evidence>
<keyword evidence="3" id="KW-0328">Glycosyltransferase</keyword>
<feature type="transmembrane region" description="Helical" evidence="8">
    <location>
        <begin position="93"/>
        <end position="118"/>
    </location>
</feature>
<evidence type="ECO:0008006" key="11">
    <source>
        <dbReference type="Google" id="ProtNLM"/>
    </source>
</evidence>
<evidence type="ECO:0000256" key="7">
    <source>
        <dbReference type="ARBA" id="ARBA00023136"/>
    </source>
</evidence>
<dbReference type="InterPro" id="IPR050297">
    <property type="entry name" value="LipidA_mod_glycosyltrf_83"/>
</dbReference>
<feature type="transmembrane region" description="Helical" evidence="8">
    <location>
        <begin position="283"/>
        <end position="302"/>
    </location>
</feature>
<gene>
    <name evidence="9" type="ORF">SAMN00120144_1930</name>
</gene>
<evidence type="ECO:0000256" key="1">
    <source>
        <dbReference type="ARBA" id="ARBA00004651"/>
    </source>
</evidence>
<feature type="transmembrane region" description="Helical" evidence="8">
    <location>
        <begin position="147"/>
        <end position="166"/>
    </location>
</feature>
<organism evidence="9 10">
    <name type="scientific">Hymenobacter roseosalivarius DSM 11622</name>
    <dbReference type="NCBI Taxonomy" id="645990"/>
    <lineage>
        <taxon>Bacteria</taxon>
        <taxon>Pseudomonadati</taxon>
        <taxon>Bacteroidota</taxon>
        <taxon>Cytophagia</taxon>
        <taxon>Cytophagales</taxon>
        <taxon>Hymenobacteraceae</taxon>
        <taxon>Hymenobacter</taxon>
    </lineage>
</organism>
<keyword evidence="2" id="KW-1003">Cell membrane</keyword>
<feature type="transmembrane region" description="Helical" evidence="8">
    <location>
        <begin position="16"/>
        <end position="37"/>
    </location>
</feature>
<feature type="transmembrane region" description="Helical" evidence="8">
    <location>
        <begin position="367"/>
        <end position="384"/>
    </location>
</feature>
<feature type="transmembrane region" description="Helical" evidence="8">
    <location>
        <begin position="219"/>
        <end position="241"/>
    </location>
</feature>
<feature type="transmembrane region" description="Helical" evidence="8">
    <location>
        <begin position="340"/>
        <end position="360"/>
    </location>
</feature>
<feature type="transmembrane region" description="Helical" evidence="8">
    <location>
        <begin position="311"/>
        <end position="328"/>
    </location>
</feature>
<dbReference type="GO" id="GO:0009103">
    <property type="term" value="P:lipopolysaccharide biosynthetic process"/>
    <property type="evidence" value="ECO:0007669"/>
    <property type="project" value="UniProtKB-ARBA"/>
</dbReference>
<feature type="transmembrane region" description="Helical" evidence="8">
    <location>
        <begin position="196"/>
        <end position="212"/>
    </location>
</feature>
<dbReference type="EMBL" id="FWWW01000100">
    <property type="protein sequence ID" value="SMC00316.1"/>
    <property type="molecule type" value="Genomic_DNA"/>
</dbReference>
<evidence type="ECO:0000313" key="9">
    <source>
        <dbReference type="EMBL" id="SMC00316.1"/>
    </source>
</evidence>
<feature type="transmembrane region" description="Helical" evidence="8">
    <location>
        <begin position="173"/>
        <end position="190"/>
    </location>
</feature>
<evidence type="ECO:0000256" key="5">
    <source>
        <dbReference type="ARBA" id="ARBA00022692"/>
    </source>
</evidence>
<dbReference type="Proteomes" id="UP000192266">
    <property type="component" value="Unassembled WGS sequence"/>
</dbReference>
<keyword evidence="6 8" id="KW-1133">Transmembrane helix</keyword>
<name>A0A1W1W3Z4_9BACT</name>
<keyword evidence="5 8" id="KW-0812">Transmembrane</keyword>
<dbReference type="GO" id="GO:0016763">
    <property type="term" value="F:pentosyltransferase activity"/>
    <property type="evidence" value="ECO:0007669"/>
    <property type="project" value="TreeGrafter"/>
</dbReference>
<dbReference type="PANTHER" id="PTHR33908:SF11">
    <property type="entry name" value="MEMBRANE PROTEIN"/>
    <property type="match status" value="1"/>
</dbReference>
<evidence type="ECO:0000256" key="3">
    <source>
        <dbReference type="ARBA" id="ARBA00022676"/>
    </source>
</evidence>
<sequence length="575" mass="64161">MLRRAAYLVAVNTRPFVRLAFLTLLLVGLFTVAYFFLTHEGLYALDDYYYSRYAHQLATGTFQLAPDPMGLLVDPLRERPLIFGPVALLYRLFGINIITTTLWPLLATLGCAAVLWLLYGKREPIVAAGAMLLLGLHYFNLNLTNYLYPDNILMFWCLSCSCALLIGRRDGQLSVGWWGASFAVLNFAALLSKETIVYYLPFYLGIFLLDLRRRRNGQFWLTAFAMGAGLLLGYLLFYQVYTNDALYRIHLIERTNEFLKEGNYILGKRNTLFYRLTMAPPNFFISTGLGGAVVLAVAALLNQRRQPDSDAAYWLALVGSTLAFYWFGSTSLTQYNPITLLPRMATPLLPPLCVAAGFGLRNFSRSGRGAGWIALALLACAGWARSSVSVIYGGLSVYFGLIALLANPAARASWRRPGTYTFAALLLLVVGGTTAIRPAYFMTKPSVSSHFAQNQLIAGYLRPPAQGVVFVDDYLISNYDYYYGHKKPPGIHFRRYAARDSVRLESGQQAWLLLNRSTLTNDELTRKLIRYSAADVLACYPRRRLVAEVGKVSLYTLDLGGTATAMPAATLRNDK</sequence>
<reference evidence="9 10" key="1">
    <citation type="submission" date="2017-04" db="EMBL/GenBank/DDBJ databases">
        <authorList>
            <person name="Afonso C.L."/>
            <person name="Miller P.J."/>
            <person name="Scott M.A."/>
            <person name="Spackman E."/>
            <person name="Goraichik I."/>
            <person name="Dimitrov K.M."/>
            <person name="Suarez D.L."/>
            <person name="Swayne D.E."/>
        </authorList>
    </citation>
    <scope>NUCLEOTIDE SEQUENCE [LARGE SCALE GENOMIC DNA]</scope>
    <source>
        <strain evidence="9 10">DSM 11622</strain>
    </source>
</reference>
<accession>A0A1W1W3Z4</accession>
<evidence type="ECO:0000256" key="2">
    <source>
        <dbReference type="ARBA" id="ARBA00022475"/>
    </source>
</evidence>
<feature type="transmembrane region" description="Helical" evidence="8">
    <location>
        <begin position="422"/>
        <end position="440"/>
    </location>
</feature>
<feature type="transmembrane region" description="Helical" evidence="8">
    <location>
        <begin position="125"/>
        <end position="141"/>
    </location>
</feature>
<evidence type="ECO:0000256" key="4">
    <source>
        <dbReference type="ARBA" id="ARBA00022679"/>
    </source>
</evidence>
<dbReference type="STRING" id="645990.SAMN00120144_1930"/>
<proteinExistence type="predicted"/>
<keyword evidence="7 8" id="KW-0472">Membrane</keyword>
<protein>
    <recommendedName>
        <fullName evidence="11">Glycosyltransferase RgtA/B/C/D-like domain-containing protein</fullName>
    </recommendedName>
</protein>